<comment type="subcellular location">
    <subcellularLocation>
        <location evidence="1">Periplasm</location>
    </subcellularLocation>
</comment>
<dbReference type="STRING" id="395963.Bind_3087"/>
<proteinExistence type="inferred from homology"/>
<comment type="similarity">
    <text evidence="2">Belongs to the bacterial solute-binding protein SsuA/TauA family.</text>
</comment>
<sequence length="354" mass="38139">MTRRITVFCARRTPVMRLGLLLALVLYVITSLSTVWADDTDVLKIGDQKGGTHALMQAAGVLDDIPYRLEWRVFAAAAPLTEALAAGAIDAGLLGDAPFLFAYASGAPIRVIAAAAPDGEKSAGVAILVPKNSQIKSPQELKGHLLGTIRGSAGHHFALLALEHFGIDPRDVKFVFLGPAEAKAALSTGAIDAWSIWDPYLTLAEMQDGARPLVDGPEVPRTGFVIEAANIDAINKKQALLENFLGRFRQARTWLGTHIADYAQVWAKETGLPVEVANVVAQRHYALFKRDITLDHTLSDQLAAVFDIYRRLGVVTLEHGVPDIDKALAPVFNSVLSASSNRTGQSFSSQKITE</sequence>
<evidence type="ECO:0000313" key="8">
    <source>
        <dbReference type="EMBL" id="ACB96648.1"/>
    </source>
</evidence>
<keyword evidence="3" id="KW-0813">Transport</keyword>
<dbReference type="FunFam" id="3.40.190.10:FF:000050">
    <property type="entry name" value="Sulfonate ABC transporter substrate-binding protein"/>
    <property type="match status" value="1"/>
</dbReference>
<dbReference type="NCBIfam" id="TIGR01728">
    <property type="entry name" value="SsuA_fam"/>
    <property type="match status" value="1"/>
</dbReference>
<dbReference type="Pfam" id="PF09084">
    <property type="entry name" value="NMT1"/>
    <property type="match status" value="1"/>
</dbReference>
<evidence type="ECO:0000256" key="5">
    <source>
        <dbReference type="ARBA" id="ARBA00055538"/>
    </source>
</evidence>
<evidence type="ECO:0000256" key="4">
    <source>
        <dbReference type="ARBA" id="ARBA00022729"/>
    </source>
</evidence>
<dbReference type="KEGG" id="bid:Bind_3087"/>
<dbReference type="PANTHER" id="PTHR30024:SF48">
    <property type="entry name" value="ABC TRANSPORTER SUBSTRATE-BINDING PROTEIN"/>
    <property type="match status" value="1"/>
</dbReference>
<reference evidence="8 9" key="2">
    <citation type="journal article" date="2010" name="J. Bacteriol.">
        <title>Complete genome sequence of Beijerinckia indica subsp. indica.</title>
        <authorList>
            <person name="Tamas I."/>
            <person name="Dedysh S.N."/>
            <person name="Liesack W."/>
            <person name="Stott M.B."/>
            <person name="Alam M."/>
            <person name="Murrell J.C."/>
            <person name="Dunfield P.F."/>
        </authorList>
    </citation>
    <scope>NUCLEOTIDE SEQUENCE [LARGE SCALE GENOMIC DNA]</scope>
    <source>
        <strain evidence="9">ATCC 9039 / DSM 1715 / NCIMB 8712</strain>
    </source>
</reference>
<dbReference type="RefSeq" id="WP_012385996.1">
    <property type="nucleotide sequence ID" value="NC_010581.1"/>
</dbReference>
<keyword evidence="4" id="KW-0732">Signal</keyword>
<keyword evidence="9" id="KW-1185">Reference proteome</keyword>
<dbReference type="OrthoDB" id="8195871at2"/>
<dbReference type="SMART" id="SM00062">
    <property type="entry name" value="PBPb"/>
    <property type="match status" value="1"/>
</dbReference>
<dbReference type="GO" id="GO:0016020">
    <property type="term" value="C:membrane"/>
    <property type="evidence" value="ECO:0007669"/>
    <property type="project" value="InterPro"/>
</dbReference>
<evidence type="ECO:0000256" key="6">
    <source>
        <dbReference type="ARBA" id="ARBA00070228"/>
    </source>
</evidence>
<dbReference type="eggNOG" id="COG0715">
    <property type="taxonomic scope" value="Bacteria"/>
</dbReference>
<dbReference type="EMBL" id="CP001016">
    <property type="protein sequence ID" value="ACB96648.1"/>
    <property type="molecule type" value="Genomic_DNA"/>
</dbReference>
<comment type="function">
    <text evidence="5">Part of a binding-protein-dependent transport system for aliphatic sulfonates. Putative binding protein.</text>
</comment>
<dbReference type="AlphaFoldDB" id="B2IBM2"/>
<accession>B2IBM2</accession>
<dbReference type="HOGENOM" id="CLU_028871_2_1_5"/>
<dbReference type="Gene3D" id="3.40.190.10">
    <property type="entry name" value="Periplasmic binding protein-like II"/>
    <property type="match status" value="2"/>
</dbReference>
<protein>
    <recommendedName>
        <fullName evidence="6">Putative aliphatic sulfonates-binding protein</fullName>
    </recommendedName>
</protein>
<dbReference type="Proteomes" id="UP000001695">
    <property type="component" value="Chromosome"/>
</dbReference>
<name>B2IBM2_BEII9</name>
<organism evidence="8 9">
    <name type="scientific">Beijerinckia indica subsp. indica (strain ATCC 9039 / DSM 1715 / NCIMB 8712)</name>
    <dbReference type="NCBI Taxonomy" id="395963"/>
    <lineage>
        <taxon>Bacteria</taxon>
        <taxon>Pseudomonadati</taxon>
        <taxon>Pseudomonadota</taxon>
        <taxon>Alphaproteobacteria</taxon>
        <taxon>Hyphomicrobiales</taxon>
        <taxon>Beijerinckiaceae</taxon>
        <taxon>Beijerinckia</taxon>
    </lineage>
</organism>
<dbReference type="SUPFAM" id="SSF53850">
    <property type="entry name" value="Periplasmic binding protein-like II"/>
    <property type="match status" value="1"/>
</dbReference>
<evidence type="ECO:0000256" key="2">
    <source>
        <dbReference type="ARBA" id="ARBA00010742"/>
    </source>
</evidence>
<dbReference type="CDD" id="cd13558">
    <property type="entry name" value="PBP2_SsuA_like_2"/>
    <property type="match status" value="1"/>
</dbReference>
<feature type="domain" description="Solute-binding protein family 3/N-terminal" evidence="7">
    <location>
        <begin position="42"/>
        <end position="258"/>
    </location>
</feature>
<dbReference type="InterPro" id="IPR001638">
    <property type="entry name" value="Solute-binding_3/MltF_N"/>
</dbReference>
<dbReference type="GO" id="GO:0042626">
    <property type="term" value="F:ATPase-coupled transmembrane transporter activity"/>
    <property type="evidence" value="ECO:0007669"/>
    <property type="project" value="InterPro"/>
</dbReference>
<reference evidence="9" key="1">
    <citation type="submission" date="2008-03" db="EMBL/GenBank/DDBJ databases">
        <title>Complete sequence of chromosome of Beijerinckia indica subsp. indica ATCC 9039.</title>
        <authorList>
            <consortium name="US DOE Joint Genome Institute"/>
            <person name="Copeland A."/>
            <person name="Lucas S."/>
            <person name="Lapidus A."/>
            <person name="Glavina del Rio T."/>
            <person name="Dalin E."/>
            <person name="Tice H."/>
            <person name="Bruce D."/>
            <person name="Goodwin L."/>
            <person name="Pitluck S."/>
            <person name="LaButti K."/>
            <person name="Schmutz J."/>
            <person name="Larimer F."/>
            <person name="Land M."/>
            <person name="Hauser L."/>
            <person name="Kyrpides N."/>
            <person name="Mikhailova N."/>
            <person name="Dunfield P.F."/>
            <person name="Dedysh S.N."/>
            <person name="Liesack W."/>
            <person name="Saw J.H."/>
            <person name="Alam M."/>
            <person name="Chen Y."/>
            <person name="Murrell J.C."/>
            <person name="Richardson P."/>
        </authorList>
    </citation>
    <scope>NUCLEOTIDE SEQUENCE [LARGE SCALE GENOMIC DNA]</scope>
    <source>
        <strain evidence="9">ATCC 9039 / DSM 1715 / NCIMB 8712</strain>
    </source>
</reference>
<evidence type="ECO:0000313" key="9">
    <source>
        <dbReference type="Proteomes" id="UP000001695"/>
    </source>
</evidence>
<evidence type="ECO:0000259" key="7">
    <source>
        <dbReference type="SMART" id="SM00062"/>
    </source>
</evidence>
<dbReference type="GO" id="GO:0042597">
    <property type="term" value="C:periplasmic space"/>
    <property type="evidence" value="ECO:0007669"/>
    <property type="project" value="UniProtKB-SubCell"/>
</dbReference>
<dbReference type="InterPro" id="IPR010067">
    <property type="entry name" value="ABC_SsuA_sub-bd"/>
</dbReference>
<evidence type="ECO:0000256" key="3">
    <source>
        <dbReference type="ARBA" id="ARBA00022448"/>
    </source>
</evidence>
<evidence type="ECO:0000256" key="1">
    <source>
        <dbReference type="ARBA" id="ARBA00004418"/>
    </source>
</evidence>
<dbReference type="PANTHER" id="PTHR30024">
    <property type="entry name" value="ALIPHATIC SULFONATES-BINDING PROTEIN-RELATED"/>
    <property type="match status" value="1"/>
</dbReference>
<gene>
    <name evidence="8" type="ordered locus">Bind_3087</name>
</gene>
<dbReference type="InterPro" id="IPR015168">
    <property type="entry name" value="SsuA/THI5"/>
</dbReference>